<comment type="caution">
    <text evidence="2">The sequence shown here is derived from an EMBL/GenBank/DDBJ whole genome shotgun (WGS) entry which is preliminary data.</text>
</comment>
<dbReference type="EMBL" id="JAFHLR010000033">
    <property type="protein sequence ID" value="KAG5469234.1"/>
    <property type="molecule type" value="Genomic_DNA"/>
</dbReference>
<feature type="compositionally biased region" description="Basic and acidic residues" evidence="1">
    <location>
        <begin position="75"/>
        <end position="100"/>
    </location>
</feature>
<dbReference type="Proteomes" id="UP000674143">
    <property type="component" value="Unassembled WGS sequence"/>
</dbReference>
<dbReference type="GeneID" id="92358593"/>
<feature type="compositionally biased region" description="Basic residues" evidence="1">
    <location>
        <begin position="659"/>
        <end position="682"/>
    </location>
</feature>
<feature type="region of interest" description="Disordered" evidence="1">
    <location>
        <begin position="390"/>
        <end position="413"/>
    </location>
</feature>
<evidence type="ECO:0000313" key="2">
    <source>
        <dbReference type="EMBL" id="KAG5469234.1"/>
    </source>
</evidence>
<feature type="region of interest" description="Disordered" evidence="1">
    <location>
        <begin position="541"/>
        <end position="560"/>
    </location>
</feature>
<reference evidence="3" key="1">
    <citation type="journal article" date="2021" name="Microbiol. Resour. Announc.">
        <title>LGAAP: Leishmaniinae Genome Assembly and Annotation Pipeline.</title>
        <authorList>
            <person name="Almutairi H."/>
            <person name="Urbaniak M.D."/>
            <person name="Bates M.D."/>
            <person name="Jariyapan N."/>
            <person name="Kwakye-Nuako G."/>
            <person name="Thomaz-Soccol V."/>
            <person name="Al-Salem W.S."/>
            <person name="Dillon R.J."/>
            <person name="Bates P.A."/>
            <person name="Gatherer D."/>
        </authorList>
    </citation>
    <scope>NUCLEOTIDE SEQUENCE [LARGE SCALE GENOMIC DNA]</scope>
</reference>
<reference evidence="3" key="2">
    <citation type="journal article" date="2021" name="Sci. Data">
        <title>Chromosome-scale genome sequencing, assembly and annotation of six genomes from subfamily Leishmaniinae.</title>
        <authorList>
            <person name="Almutairi H."/>
            <person name="Urbaniak M.D."/>
            <person name="Bates M.D."/>
            <person name="Jariyapan N."/>
            <person name="Kwakye-Nuako G."/>
            <person name="Thomaz Soccol V."/>
            <person name="Al-Salem W.S."/>
            <person name="Dillon R.J."/>
            <person name="Bates P.A."/>
            <person name="Gatherer D."/>
        </authorList>
    </citation>
    <scope>NUCLEOTIDE SEQUENCE [LARGE SCALE GENOMIC DNA]</scope>
</reference>
<feature type="compositionally biased region" description="Pro residues" evidence="1">
    <location>
        <begin position="956"/>
        <end position="965"/>
    </location>
</feature>
<keyword evidence="3" id="KW-1185">Reference proteome</keyword>
<evidence type="ECO:0000256" key="1">
    <source>
        <dbReference type="SAM" id="MobiDB-lite"/>
    </source>
</evidence>
<feature type="region of interest" description="Disordered" evidence="1">
    <location>
        <begin position="193"/>
        <end position="226"/>
    </location>
</feature>
<proteinExistence type="predicted"/>
<feature type="region of interest" description="Disordered" evidence="1">
    <location>
        <begin position="946"/>
        <end position="965"/>
    </location>
</feature>
<feature type="region of interest" description="Disordered" evidence="1">
    <location>
        <begin position="652"/>
        <end position="704"/>
    </location>
</feature>
<dbReference type="AlphaFoldDB" id="A0A836KAF7"/>
<feature type="region of interest" description="Disordered" evidence="1">
    <location>
        <begin position="819"/>
        <end position="858"/>
    </location>
</feature>
<feature type="compositionally biased region" description="Low complexity" evidence="1">
    <location>
        <begin position="202"/>
        <end position="226"/>
    </location>
</feature>
<accession>A0A836KAF7</accession>
<protein>
    <submittedName>
        <fullName evidence="2">Uncharacterized protein</fullName>
    </submittedName>
</protein>
<dbReference type="KEGG" id="loi:92358593"/>
<feature type="region of interest" description="Disordered" evidence="1">
    <location>
        <begin position="739"/>
        <end position="759"/>
    </location>
</feature>
<feature type="compositionally biased region" description="Low complexity" evidence="1">
    <location>
        <begin position="110"/>
        <end position="120"/>
    </location>
</feature>
<organism evidence="2 3">
    <name type="scientific">Leishmania orientalis</name>
    <dbReference type="NCBI Taxonomy" id="2249476"/>
    <lineage>
        <taxon>Eukaryota</taxon>
        <taxon>Discoba</taxon>
        <taxon>Euglenozoa</taxon>
        <taxon>Kinetoplastea</taxon>
        <taxon>Metakinetoplastina</taxon>
        <taxon>Trypanosomatida</taxon>
        <taxon>Trypanosomatidae</taxon>
        <taxon>Leishmaniinae</taxon>
        <taxon>Leishmania</taxon>
    </lineage>
</organism>
<feature type="region of interest" description="Disordered" evidence="1">
    <location>
        <begin position="431"/>
        <end position="469"/>
    </location>
</feature>
<evidence type="ECO:0000313" key="3">
    <source>
        <dbReference type="Proteomes" id="UP000674143"/>
    </source>
</evidence>
<sequence>MTSVAGTTYRAEMHRVSVVVETAPEARRLGIRRGRASSLMKSGHTTERNITAVTEWVGETNAQSASQLLNGELEQASHTRDTEDSGRRDRNSFDQPREALCRTGGFTNNGSGSSESSYTSSYITSTGYESIATADSRPPPSNGAYDEVDEEVEEVEAMVICEASRIISNSSGSSRISLGKYSIMPEMSHEAVSPEHQSDIKAASSASSLPPAMAAGARGSQGSAAYSRVMRTLEKRTRRASGSASSRMAPPACTSTVLNQKLGGTHFVFSASDSFSDRWSALSEDRPIDLGKEASGKAGARRSKSLELQKSIVFSQLNLSLVPERHRAEELTPSSDGFGFHRSGDVLRTPSVGDNAHWTVRPMQKETVQQRRAHSDRASRDAVLAAGGLSGLWSSNDENSEDAMSRRQSDSKMNSTFPSFTAYFYARSKSTMGGETRRPSSGAKLVEAPRKTSVDESSTGRKGKRSASTKGLPQCFSFFGADAGDGGSLSGNALRVGRTSAPNAFVRVLRGDFDNGDVSLDSRLLVSDHSHKAVLTSVELKGPRRPQPVSSGHTVASDGAANGCRANVETAGINRASSDRRVDGSVRHRPSGNANLSIFGGAFSGNMRGSFSVTRSSSSGPVQGLVSVTSQQTLLGGWRLLSFRDRDDTPLTSVEHVAHSGKSKKRHKKDKKGRRHKKHCTSRHAAENGHEGNGARSGEPATHKVLKDEDCHGNAARMPQERDRTQSQAEANGVTAAGETHFSTSSPGGFPGVSQERCGVRSRGDANRQLLERQRAALHNHILQPQPPETGLVPDSAGKQMRILLSRTPVHTVSVTSDTRFAGQSPHASAEKSGRPAANTHVPQRSGAGAVHAARGANDGVARNLVRSEEVNGPRKASPSATARGVTVLSGMSRVSMPDGFTCTASGSVDGGVRRLRVASPLQGRQSILPPNGRLPVCVYGGVGACDGQPTRHSPASPPEGLPPL</sequence>
<gene>
    <name evidence="2" type="ORF">LSCM4_02632</name>
</gene>
<feature type="region of interest" description="Disordered" evidence="1">
    <location>
        <begin position="72"/>
        <end position="120"/>
    </location>
</feature>
<name>A0A836KAF7_9TRYP</name>
<dbReference type="RefSeq" id="XP_067060211.1">
    <property type="nucleotide sequence ID" value="XM_067204659.1"/>
</dbReference>